<organism evidence="2 3">
    <name type="scientific">Escherichia coli O6:H1 (strain CFT073 / ATCC 700928 / UPEC)</name>
    <dbReference type="NCBI Taxonomy" id="199310"/>
    <lineage>
        <taxon>Bacteria</taxon>
        <taxon>Pseudomonadati</taxon>
        <taxon>Pseudomonadota</taxon>
        <taxon>Gammaproteobacteria</taxon>
        <taxon>Enterobacterales</taxon>
        <taxon>Enterobacteriaceae</taxon>
        <taxon>Escherichia</taxon>
    </lineage>
</organism>
<dbReference type="AlphaFoldDB" id="A0A0H2VBW9"/>
<name>A0A0H2VBW9_ECOL6</name>
<feature type="transmembrane region" description="Helical" evidence="1">
    <location>
        <begin position="15"/>
        <end position="37"/>
    </location>
</feature>
<accession>A0A0H2VBW9</accession>
<evidence type="ECO:0000313" key="3">
    <source>
        <dbReference type="Proteomes" id="UP000001410"/>
    </source>
</evidence>
<dbReference type="STRING" id="199310.c4407"/>
<dbReference type="EMBL" id="AE014075">
    <property type="protein sequence ID" value="AAN82843.1"/>
    <property type="molecule type" value="Genomic_DNA"/>
</dbReference>
<sequence>MKGCPACIAGHYQVWLLPVIGIGPMLTQVVLIQQFVLHRRELWRKLAREQTHIGALFQYHGVMHRIGGIFSPGERAVRMHQYRRDLCRVQPTLFEGFNDHFAGLVFILAVDLFCGHQARAGDGSVKIIGVSSAPGGEIKSGLRPDGGVARVGMHYAANLRKATVKRQMRWRVGRGLFAAFHHLAAGYLNHHHIVGGHYLILNAGRLNHHPLPRFVYRADIAPGERHQMMNGKRQVCRQHVSFQLL</sequence>
<keyword evidence="1" id="KW-1133">Transmembrane helix</keyword>
<evidence type="ECO:0000256" key="1">
    <source>
        <dbReference type="SAM" id="Phobius"/>
    </source>
</evidence>
<dbReference type="HOGENOM" id="CLU_1132200_0_0_6"/>
<gene>
    <name evidence="2" type="ordered locus">c4407</name>
</gene>
<evidence type="ECO:0000313" key="2">
    <source>
        <dbReference type="EMBL" id="AAN82843.1"/>
    </source>
</evidence>
<keyword evidence="1" id="KW-0472">Membrane</keyword>
<keyword evidence="3" id="KW-1185">Reference proteome</keyword>
<reference evidence="2 3" key="1">
    <citation type="journal article" date="2002" name="Proc. Natl. Acad. Sci. U.S.A.">
        <title>Extensive mosaic structure revealed by the complete genome sequence of uropathogenic Escherichia coli.</title>
        <authorList>
            <person name="Welch R.A."/>
            <person name="Burland V."/>
            <person name="Plunkett G.III."/>
            <person name="Redford P."/>
            <person name="Roesch P."/>
            <person name="Rasko D."/>
            <person name="Buckles E.L."/>
            <person name="Liou S.R."/>
            <person name="Boutin A."/>
            <person name="Hackett J."/>
            <person name="Stroud D."/>
            <person name="Mayhew G.F."/>
            <person name="Rose D.J."/>
            <person name="Zhou S."/>
            <person name="Schwartz D.C."/>
            <person name="Perna N.T."/>
            <person name="Mobley H.L."/>
            <person name="Donnenberg M.S."/>
            <person name="Blattner F.R."/>
        </authorList>
    </citation>
    <scope>NUCLEOTIDE SEQUENCE [LARGE SCALE GENOMIC DNA]</scope>
    <source>
        <strain evidence="3">CFT073 / ATCC 700928 / UPEC</strain>
    </source>
</reference>
<dbReference type="KEGG" id="ecc:c4407"/>
<dbReference type="Proteomes" id="UP000001410">
    <property type="component" value="Chromosome"/>
</dbReference>
<protein>
    <submittedName>
        <fullName evidence="2">Uncharacterized protein</fullName>
    </submittedName>
</protein>
<proteinExistence type="predicted"/>
<keyword evidence="1" id="KW-0812">Transmembrane</keyword>